<dbReference type="EMBL" id="JBIACJ010000002">
    <property type="protein sequence ID" value="MFE8695796.1"/>
    <property type="molecule type" value="Genomic_DNA"/>
</dbReference>
<evidence type="ECO:0008006" key="4">
    <source>
        <dbReference type="Google" id="ProtNLM"/>
    </source>
</evidence>
<accession>A0ABW6JVB3</accession>
<comment type="caution">
    <text evidence="2">The sequence shown here is derived from an EMBL/GenBank/DDBJ whole genome shotgun (WGS) entry which is preliminary data.</text>
</comment>
<name>A0ABW6JVB3_9BACI</name>
<dbReference type="RefSeq" id="WP_389216524.1">
    <property type="nucleotide sequence ID" value="NZ_JBIACJ010000002.1"/>
</dbReference>
<protein>
    <recommendedName>
        <fullName evidence="4">SSD domain-containing protein</fullName>
    </recommendedName>
</protein>
<proteinExistence type="predicted"/>
<reference evidence="2 3" key="1">
    <citation type="submission" date="2024-08" db="EMBL/GenBank/DDBJ databases">
        <title>Two novel Cytobacillus novel species.</title>
        <authorList>
            <person name="Liu G."/>
        </authorList>
    </citation>
    <scope>NUCLEOTIDE SEQUENCE [LARGE SCALE GENOMIC DNA]</scope>
    <source>
        <strain evidence="2 3">FJAT-53684</strain>
    </source>
</reference>
<keyword evidence="1" id="KW-1133">Transmembrane helix</keyword>
<sequence>MRFLIRRTKYRMHESDLQLVEEVMCSGSFILIDLFFWSTLMTLMTLSLHYSLLGSALVFTSSYLFGAILYFSLKKWLGEPQD</sequence>
<keyword evidence="1" id="KW-0472">Membrane</keyword>
<keyword evidence="1" id="KW-0812">Transmembrane</keyword>
<evidence type="ECO:0000313" key="2">
    <source>
        <dbReference type="EMBL" id="MFE8695796.1"/>
    </source>
</evidence>
<evidence type="ECO:0000313" key="3">
    <source>
        <dbReference type="Proteomes" id="UP001601058"/>
    </source>
</evidence>
<keyword evidence="3" id="KW-1185">Reference proteome</keyword>
<feature type="transmembrane region" description="Helical" evidence="1">
    <location>
        <begin position="20"/>
        <end position="40"/>
    </location>
</feature>
<organism evidence="2 3">
    <name type="scientific">Cytobacillus mangrovibacter</name>
    <dbReference type="NCBI Taxonomy" id="3299024"/>
    <lineage>
        <taxon>Bacteria</taxon>
        <taxon>Bacillati</taxon>
        <taxon>Bacillota</taxon>
        <taxon>Bacilli</taxon>
        <taxon>Bacillales</taxon>
        <taxon>Bacillaceae</taxon>
        <taxon>Cytobacillus</taxon>
    </lineage>
</organism>
<gene>
    <name evidence="2" type="ORF">ACFYKT_05390</name>
</gene>
<dbReference type="Proteomes" id="UP001601058">
    <property type="component" value="Unassembled WGS sequence"/>
</dbReference>
<evidence type="ECO:0000256" key="1">
    <source>
        <dbReference type="SAM" id="Phobius"/>
    </source>
</evidence>
<feature type="transmembrane region" description="Helical" evidence="1">
    <location>
        <begin position="52"/>
        <end position="73"/>
    </location>
</feature>